<reference evidence="10" key="3">
    <citation type="submission" date="2015-06" db="UniProtKB">
        <authorList>
            <consortium name="EnsemblMetazoa"/>
        </authorList>
    </citation>
    <scope>IDENTIFICATION</scope>
</reference>
<reference evidence="11" key="1">
    <citation type="submission" date="2012-12" db="EMBL/GenBank/DDBJ databases">
        <authorList>
            <person name="Hellsten U."/>
            <person name="Grimwood J."/>
            <person name="Chapman J.A."/>
            <person name="Shapiro H."/>
            <person name="Aerts A."/>
            <person name="Otillar R.P."/>
            <person name="Terry A.Y."/>
            <person name="Boore J.L."/>
            <person name="Simakov O."/>
            <person name="Marletaz F."/>
            <person name="Cho S.-J."/>
            <person name="Edsinger-Gonzales E."/>
            <person name="Havlak P."/>
            <person name="Kuo D.-H."/>
            <person name="Larsson T."/>
            <person name="Lv J."/>
            <person name="Arendt D."/>
            <person name="Savage R."/>
            <person name="Osoegawa K."/>
            <person name="de Jong P."/>
            <person name="Lindberg D.R."/>
            <person name="Seaver E.C."/>
            <person name="Weisblat D.A."/>
            <person name="Putnam N.H."/>
            <person name="Grigoriev I.V."/>
            <person name="Rokhsar D.S."/>
        </authorList>
    </citation>
    <scope>NUCLEOTIDE SEQUENCE</scope>
    <source>
        <strain evidence="11">I ESC-2004</strain>
    </source>
</reference>
<dbReference type="Pfam" id="PF20936">
    <property type="entry name" value="GCIP_C"/>
    <property type="match status" value="1"/>
</dbReference>
<dbReference type="HOGENOM" id="CLU_067580_0_0_1"/>
<evidence type="ECO:0000256" key="6">
    <source>
        <dbReference type="ARBA" id="ARBA00023306"/>
    </source>
</evidence>
<dbReference type="EMBL" id="AMQN01013623">
    <property type="status" value="NOT_ANNOTATED_CDS"/>
    <property type="molecule type" value="Genomic_DNA"/>
</dbReference>
<dbReference type="Proteomes" id="UP000014760">
    <property type="component" value="Unassembled WGS sequence"/>
</dbReference>
<dbReference type="OMA" id="HEATKFC"/>
<dbReference type="InterPro" id="IPR026907">
    <property type="entry name" value="GCIP-like"/>
</dbReference>
<feature type="domain" description="Cyclin-D1-binding protein 1-like N-terminal" evidence="7">
    <location>
        <begin position="47"/>
        <end position="184"/>
    </location>
</feature>
<reference evidence="9 11" key="2">
    <citation type="journal article" date="2013" name="Nature">
        <title>Insights into bilaterian evolution from three spiralian genomes.</title>
        <authorList>
            <person name="Simakov O."/>
            <person name="Marletaz F."/>
            <person name="Cho S.J."/>
            <person name="Edsinger-Gonzales E."/>
            <person name="Havlak P."/>
            <person name="Hellsten U."/>
            <person name="Kuo D.H."/>
            <person name="Larsson T."/>
            <person name="Lv J."/>
            <person name="Arendt D."/>
            <person name="Savage R."/>
            <person name="Osoegawa K."/>
            <person name="de Jong P."/>
            <person name="Grimwood J."/>
            <person name="Chapman J.A."/>
            <person name="Shapiro H."/>
            <person name="Aerts A."/>
            <person name="Otillar R.P."/>
            <person name="Terry A.Y."/>
            <person name="Boore J.L."/>
            <person name="Grigoriev I.V."/>
            <person name="Lindberg D.R."/>
            <person name="Seaver E.C."/>
            <person name="Weisblat D.A."/>
            <person name="Putnam N.H."/>
            <person name="Rokhsar D.S."/>
        </authorList>
    </citation>
    <scope>NUCLEOTIDE SEQUENCE</scope>
    <source>
        <strain evidence="9 11">I ESC-2004</strain>
    </source>
</reference>
<gene>
    <name evidence="9" type="ORF">CAPTEDRAFT_159016</name>
</gene>
<keyword evidence="11" id="KW-1185">Reference proteome</keyword>
<evidence type="ECO:0008006" key="12">
    <source>
        <dbReference type="Google" id="ProtNLM"/>
    </source>
</evidence>
<evidence type="ECO:0000259" key="8">
    <source>
        <dbReference type="Pfam" id="PF20936"/>
    </source>
</evidence>
<comment type="subcellular location">
    <subcellularLocation>
        <location evidence="2">Cytoplasm</location>
    </subcellularLocation>
    <subcellularLocation>
        <location evidence="1">Nucleus</location>
    </subcellularLocation>
</comment>
<evidence type="ECO:0000256" key="5">
    <source>
        <dbReference type="ARBA" id="ARBA00023242"/>
    </source>
</evidence>
<evidence type="ECO:0000256" key="1">
    <source>
        <dbReference type="ARBA" id="ARBA00004123"/>
    </source>
</evidence>
<dbReference type="OrthoDB" id="41588at2759"/>
<sequence>MSSADEKQFFQDYKDNLRLAIEQLNDETIQRSVSEGKFDGAMFWNRINSTVQVISSACTKLSLAYNEPPVPTTKEGQPLFEGVLNGVLAMLSAFYALPISQGVYLQKRTREAVIEIIKAALDLIEIISSDDPGAKEQLHSTGNVWEKCDAFDDLPRDTRQWLLSAVERVSSLVKDALHELDQAILNETSDMFDGFGEVSLLSDDGVAMPIMPAWTEQDKAILAPCQGLVKVCKACLKRVGNAVQMRGKCSDGESIAQLDDLGQICSGLSALVDDLVAGLYPPVSHAGVKSQADRLSLHLHKLLDYTRHSHVITEADASWLDFLVNAIDHNVKKVHELTN</sequence>
<dbReference type="PANTHER" id="PTHR15492">
    <property type="entry name" value="CYCLIN D1-BINDING PROTEIN 1"/>
    <property type="match status" value="1"/>
</dbReference>
<keyword evidence="6" id="KW-0131">Cell cycle</keyword>
<dbReference type="Gene3D" id="1.20.1410.10">
    <property type="entry name" value="I/LWEQ domain"/>
    <property type="match status" value="1"/>
</dbReference>
<dbReference type="AlphaFoldDB" id="R7TE53"/>
<feature type="domain" description="Cyclin-D1-binding protein 1-like C-terminal" evidence="8">
    <location>
        <begin position="211"/>
        <end position="303"/>
    </location>
</feature>
<dbReference type="EnsemblMetazoa" id="CapteT159016">
    <property type="protein sequence ID" value="CapteP159016"/>
    <property type="gene ID" value="CapteG159016"/>
</dbReference>
<keyword evidence="5" id="KW-0539">Nucleus</keyword>
<evidence type="ECO:0000256" key="4">
    <source>
        <dbReference type="ARBA" id="ARBA00022490"/>
    </source>
</evidence>
<evidence type="ECO:0000259" key="7">
    <source>
        <dbReference type="Pfam" id="PF13324"/>
    </source>
</evidence>
<protein>
    <recommendedName>
        <fullName evidence="12">Cyclin-D1-binding protein 1 homolog</fullName>
    </recommendedName>
</protein>
<dbReference type="STRING" id="283909.R7TE53"/>
<comment type="similarity">
    <text evidence="3">Belongs to the CCNDBP1 family.</text>
</comment>
<dbReference type="InterPro" id="IPR049317">
    <property type="entry name" value="GCIP-like_N"/>
</dbReference>
<evidence type="ECO:0000256" key="3">
    <source>
        <dbReference type="ARBA" id="ARBA00008940"/>
    </source>
</evidence>
<evidence type="ECO:0000313" key="11">
    <source>
        <dbReference type="Proteomes" id="UP000014760"/>
    </source>
</evidence>
<dbReference type="Pfam" id="PF13324">
    <property type="entry name" value="GCIP_N"/>
    <property type="match status" value="1"/>
</dbReference>
<proteinExistence type="inferred from homology"/>
<organism evidence="9">
    <name type="scientific">Capitella teleta</name>
    <name type="common">Polychaete worm</name>
    <dbReference type="NCBI Taxonomy" id="283909"/>
    <lineage>
        <taxon>Eukaryota</taxon>
        <taxon>Metazoa</taxon>
        <taxon>Spiralia</taxon>
        <taxon>Lophotrochozoa</taxon>
        <taxon>Annelida</taxon>
        <taxon>Polychaeta</taxon>
        <taxon>Sedentaria</taxon>
        <taxon>Scolecida</taxon>
        <taxon>Capitellidae</taxon>
        <taxon>Capitella</taxon>
    </lineage>
</organism>
<name>R7TE53_CAPTE</name>
<evidence type="ECO:0000313" key="10">
    <source>
        <dbReference type="EnsemblMetazoa" id="CapteP159016"/>
    </source>
</evidence>
<evidence type="ECO:0000256" key="2">
    <source>
        <dbReference type="ARBA" id="ARBA00004496"/>
    </source>
</evidence>
<dbReference type="Gene3D" id="1.20.1420.10">
    <property type="entry name" value="Talin, central domain"/>
    <property type="match status" value="1"/>
</dbReference>
<dbReference type="InterPro" id="IPR049318">
    <property type="entry name" value="GCIP_C"/>
</dbReference>
<accession>R7TE53</accession>
<dbReference type="GO" id="GO:0005737">
    <property type="term" value="C:cytoplasm"/>
    <property type="evidence" value="ECO:0007669"/>
    <property type="project" value="UniProtKB-SubCell"/>
</dbReference>
<keyword evidence="4" id="KW-0963">Cytoplasm</keyword>
<evidence type="ECO:0000313" key="9">
    <source>
        <dbReference type="EMBL" id="ELT91782.1"/>
    </source>
</evidence>
<dbReference type="GO" id="GO:0005634">
    <property type="term" value="C:nucleus"/>
    <property type="evidence" value="ECO:0007669"/>
    <property type="project" value="UniProtKB-SubCell"/>
</dbReference>
<dbReference type="PANTHER" id="PTHR15492:SF1">
    <property type="entry name" value="CYCLIN-D1-BINDING PROTEIN 1"/>
    <property type="match status" value="1"/>
</dbReference>
<dbReference type="EMBL" id="KB310348">
    <property type="protein sequence ID" value="ELT91782.1"/>
    <property type="molecule type" value="Genomic_DNA"/>
</dbReference>